<feature type="compositionally biased region" description="Low complexity" evidence="1">
    <location>
        <begin position="80"/>
        <end position="95"/>
    </location>
</feature>
<proteinExistence type="predicted"/>
<dbReference type="SUPFAM" id="SSF53474">
    <property type="entry name" value="alpha/beta-Hydrolases"/>
    <property type="match status" value="1"/>
</dbReference>
<evidence type="ECO:0000313" key="4">
    <source>
        <dbReference type="EMBL" id="CAE2313921.1"/>
    </source>
</evidence>
<dbReference type="InterPro" id="IPR000073">
    <property type="entry name" value="AB_hydrolase_1"/>
</dbReference>
<dbReference type="Pfam" id="PF12146">
    <property type="entry name" value="Hydrolase_4"/>
    <property type="match status" value="1"/>
</dbReference>
<evidence type="ECO:0000313" key="3">
    <source>
        <dbReference type="EMBL" id="CAE2313917.1"/>
    </source>
</evidence>
<sequence>MNYCIHRIYAMNRSIFLAVSAGAAYFGYRALVDYTEEESHANTCCVALPSQIDEGYRLNRTGLFLYTREWAPKEEHLYPSLSSSPSSPSSSSSSPEFTPSAPELTCVTMTTPPRKAKGVVFIVHGMAEHCNRYSHVAALFNALGFYVHSLDNQGFGRSQGDRAYARSFNDFIDDYYDFVNETMLKYEENTPMFLVGHSMGGLIGYQVAARQPERWAGVIFSGFCYKLPPHVAPPHLKFVAAGLSSWLPKGSLPVSTLNLDEICSDPSVVQHARDDQWYEKGPVSFRLASELFTTIDNLPNVTPSAKFPVLFMHGKDDVICLPEGSEFLYSSHPHEDREIHIFDKMFHEIFNEFEKDQVMTIMSKWVLARTPK</sequence>
<evidence type="ECO:0000259" key="2">
    <source>
        <dbReference type="Pfam" id="PF12146"/>
    </source>
</evidence>
<feature type="domain" description="Serine aminopeptidase S33" evidence="2">
    <location>
        <begin position="115"/>
        <end position="352"/>
    </location>
</feature>
<evidence type="ECO:0000313" key="5">
    <source>
        <dbReference type="EMBL" id="CAE2313922.1"/>
    </source>
</evidence>
<dbReference type="EMBL" id="HBKR01023145">
    <property type="protein sequence ID" value="CAE2313922.1"/>
    <property type="molecule type" value="Transcribed_RNA"/>
</dbReference>
<dbReference type="EMBL" id="HBKR01023144">
    <property type="protein sequence ID" value="CAE2313921.1"/>
    <property type="molecule type" value="Transcribed_RNA"/>
</dbReference>
<feature type="region of interest" description="Disordered" evidence="1">
    <location>
        <begin position="80"/>
        <end position="99"/>
    </location>
</feature>
<organism evidence="5">
    <name type="scientific">Paramoeba aestuarina</name>
    <dbReference type="NCBI Taxonomy" id="180227"/>
    <lineage>
        <taxon>Eukaryota</taxon>
        <taxon>Amoebozoa</taxon>
        <taxon>Discosea</taxon>
        <taxon>Flabellinia</taxon>
        <taxon>Dactylopodida</taxon>
        <taxon>Paramoebidae</taxon>
        <taxon>Paramoeba</taxon>
    </lineage>
</organism>
<dbReference type="InterPro" id="IPR029058">
    <property type="entry name" value="AB_hydrolase_fold"/>
</dbReference>
<dbReference type="Gene3D" id="3.40.50.1820">
    <property type="entry name" value="alpha/beta hydrolase"/>
    <property type="match status" value="1"/>
</dbReference>
<name>A0A6U3AZ24_9EUKA</name>
<dbReference type="AlphaFoldDB" id="A0A6U3AZ24"/>
<dbReference type="EMBL" id="HBKR01023143">
    <property type="protein sequence ID" value="CAE2313917.1"/>
    <property type="molecule type" value="Transcribed_RNA"/>
</dbReference>
<dbReference type="PRINTS" id="PR00111">
    <property type="entry name" value="ABHYDROLASE"/>
</dbReference>
<gene>
    <name evidence="3" type="ORF">NAES01612_LOCUS15145</name>
    <name evidence="4" type="ORF">NAES01612_LOCUS15146</name>
    <name evidence="5" type="ORF">NAES01612_LOCUS15147</name>
</gene>
<dbReference type="PANTHER" id="PTHR11614">
    <property type="entry name" value="PHOSPHOLIPASE-RELATED"/>
    <property type="match status" value="1"/>
</dbReference>
<dbReference type="InterPro" id="IPR022742">
    <property type="entry name" value="Hydrolase_4"/>
</dbReference>
<accession>A0A6U3AZ24</accession>
<reference evidence="5" key="1">
    <citation type="submission" date="2021-01" db="EMBL/GenBank/DDBJ databases">
        <authorList>
            <person name="Corre E."/>
            <person name="Pelletier E."/>
            <person name="Niang G."/>
            <person name="Scheremetjew M."/>
            <person name="Finn R."/>
            <person name="Kale V."/>
            <person name="Holt S."/>
            <person name="Cochrane G."/>
            <person name="Meng A."/>
            <person name="Brown T."/>
            <person name="Cohen L."/>
        </authorList>
    </citation>
    <scope>NUCLEOTIDE SEQUENCE</scope>
    <source>
        <strain evidence="5">SoJaBio B1-5/56/2</strain>
    </source>
</reference>
<protein>
    <recommendedName>
        <fullName evidence="2">Serine aminopeptidase S33 domain-containing protein</fullName>
    </recommendedName>
</protein>
<evidence type="ECO:0000256" key="1">
    <source>
        <dbReference type="SAM" id="MobiDB-lite"/>
    </source>
</evidence>
<dbReference type="InterPro" id="IPR051044">
    <property type="entry name" value="MAG_DAG_Lipase"/>
</dbReference>